<dbReference type="InterPro" id="IPR017896">
    <property type="entry name" value="4Fe4S_Fe-S-bd"/>
</dbReference>
<name>A0A089IV27_PAEDU</name>
<evidence type="ECO:0000256" key="1">
    <source>
        <dbReference type="ARBA" id="ARBA00022485"/>
    </source>
</evidence>
<dbReference type="GO" id="GO:0046872">
    <property type="term" value="F:metal ion binding"/>
    <property type="evidence" value="ECO:0007669"/>
    <property type="project" value="UniProtKB-KW"/>
</dbReference>
<keyword evidence="8" id="KW-1185">Reference proteome</keyword>
<dbReference type="InterPro" id="IPR050294">
    <property type="entry name" value="RnfB_subfamily"/>
</dbReference>
<dbReference type="AlphaFoldDB" id="A0A089IV27"/>
<keyword evidence="4" id="KW-0408">Iron</keyword>
<dbReference type="PANTHER" id="PTHR42859:SF17">
    <property type="entry name" value="ELECTRON TRANSPORT PROTEIN HYDN-RELATED"/>
    <property type="match status" value="1"/>
</dbReference>
<dbReference type="KEGG" id="pdu:PDUR_13600"/>
<evidence type="ECO:0000313" key="7">
    <source>
        <dbReference type="EMBL" id="AIQ12829.1"/>
    </source>
</evidence>
<sequence length="194" mass="20983">MNSFVVADPDKCIGCHTCEAACVVAHSGNKLFEQEESEIAFYPRLSVIETEAVTAPVQCRHCEDAPCANVCPNGSITNKDHSIFINQDTCIGCKTCMLVCPYGAIQMVTAYRNGQKQLQSGLRSNAAGVPSRKERIVAQKCDLCEESGNGPECVRVCPTNALLFINPSQIEESASRKRIASAQLLQSFGDLSGY</sequence>
<dbReference type="PANTHER" id="PTHR42859">
    <property type="entry name" value="OXIDOREDUCTASE"/>
    <property type="match status" value="1"/>
</dbReference>
<dbReference type="EMBL" id="CP009288">
    <property type="protein sequence ID" value="AIQ12829.1"/>
    <property type="molecule type" value="Genomic_DNA"/>
</dbReference>
<feature type="domain" description="4Fe-4S ferredoxin-type" evidence="6">
    <location>
        <begin position="81"/>
        <end position="110"/>
    </location>
</feature>
<feature type="domain" description="4Fe-4S ferredoxin-type" evidence="6">
    <location>
        <begin position="3"/>
        <end position="22"/>
    </location>
</feature>
<organism evidence="7 8">
    <name type="scientific">Paenibacillus durus</name>
    <name type="common">Paenibacillus azotofixans</name>
    <dbReference type="NCBI Taxonomy" id="44251"/>
    <lineage>
        <taxon>Bacteria</taxon>
        <taxon>Bacillati</taxon>
        <taxon>Bacillota</taxon>
        <taxon>Bacilli</taxon>
        <taxon>Bacillales</taxon>
        <taxon>Paenibacillaceae</taxon>
        <taxon>Paenibacillus</taxon>
    </lineage>
</organism>
<dbReference type="STRING" id="44251.PDUR_13600"/>
<evidence type="ECO:0000256" key="3">
    <source>
        <dbReference type="ARBA" id="ARBA00022737"/>
    </source>
</evidence>
<dbReference type="InterPro" id="IPR017900">
    <property type="entry name" value="4Fe4S_Fe_S_CS"/>
</dbReference>
<dbReference type="PROSITE" id="PS00198">
    <property type="entry name" value="4FE4S_FER_1"/>
    <property type="match status" value="1"/>
</dbReference>
<dbReference type="eggNOG" id="COG1142">
    <property type="taxonomic scope" value="Bacteria"/>
</dbReference>
<dbReference type="Proteomes" id="UP000029409">
    <property type="component" value="Chromosome"/>
</dbReference>
<keyword evidence="3" id="KW-0677">Repeat</keyword>
<evidence type="ECO:0000259" key="6">
    <source>
        <dbReference type="PROSITE" id="PS51379"/>
    </source>
</evidence>
<dbReference type="CDD" id="cd10554">
    <property type="entry name" value="HycB_like"/>
    <property type="match status" value="1"/>
</dbReference>
<keyword evidence="1" id="KW-0004">4Fe-4S</keyword>
<dbReference type="GO" id="GO:0051539">
    <property type="term" value="F:4 iron, 4 sulfur cluster binding"/>
    <property type="evidence" value="ECO:0007669"/>
    <property type="project" value="UniProtKB-KW"/>
</dbReference>
<protein>
    <submittedName>
        <fullName evidence="7">Formate dehydrogenase</fullName>
    </submittedName>
</protein>
<dbReference type="RefSeq" id="WP_042206654.1">
    <property type="nucleotide sequence ID" value="NZ_CP009288.1"/>
</dbReference>
<dbReference type="Pfam" id="PF00037">
    <property type="entry name" value="Fer4"/>
    <property type="match status" value="1"/>
</dbReference>
<dbReference type="Pfam" id="PF12800">
    <property type="entry name" value="Fer4_4"/>
    <property type="match status" value="1"/>
</dbReference>
<reference evidence="7 8" key="1">
    <citation type="submission" date="2014-08" db="EMBL/GenBank/DDBJ databases">
        <title>Comparative genomics of the Paenibacillus odorifer group.</title>
        <authorList>
            <person name="den Bakker H.C."/>
            <person name="Tsai Y.-C."/>
            <person name="Martin N."/>
            <person name="Korlach J."/>
            <person name="Wiedmann M."/>
        </authorList>
    </citation>
    <scope>NUCLEOTIDE SEQUENCE [LARGE SCALE GENOMIC DNA]</scope>
    <source>
        <strain evidence="7 8">DSM 1735</strain>
    </source>
</reference>
<accession>A0A089IV27</accession>
<dbReference type="SUPFAM" id="SSF54862">
    <property type="entry name" value="4Fe-4S ferredoxins"/>
    <property type="match status" value="1"/>
</dbReference>
<evidence type="ECO:0000256" key="2">
    <source>
        <dbReference type="ARBA" id="ARBA00022723"/>
    </source>
</evidence>
<evidence type="ECO:0000256" key="5">
    <source>
        <dbReference type="ARBA" id="ARBA00023014"/>
    </source>
</evidence>
<dbReference type="PROSITE" id="PS51379">
    <property type="entry name" value="4FE4S_FER_2"/>
    <property type="match status" value="2"/>
</dbReference>
<evidence type="ECO:0000256" key="4">
    <source>
        <dbReference type="ARBA" id="ARBA00023004"/>
    </source>
</evidence>
<keyword evidence="5" id="KW-0411">Iron-sulfur</keyword>
<keyword evidence="2" id="KW-0479">Metal-binding</keyword>
<dbReference type="OrthoDB" id="9779457at2"/>
<proteinExistence type="predicted"/>
<dbReference type="Gene3D" id="3.30.70.20">
    <property type="match status" value="2"/>
</dbReference>
<evidence type="ECO:0000313" key="8">
    <source>
        <dbReference type="Proteomes" id="UP000029409"/>
    </source>
</evidence>
<gene>
    <name evidence="7" type="ORF">PDUR_13600</name>
</gene>